<feature type="domain" description="Methyltransferase type 11" evidence="1">
    <location>
        <begin position="37"/>
        <end position="127"/>
    </location>
</feature>
<comment type="caution">
    <text evidence="2">The sequence shown here is derived from an EMBL/GenBank/DDBJ whole genome shotgun (WGS) entry which is preliminary data.</text>
</comment>
<dbReference type="Pfam" id="PF08241">
    <property type="entry name" value="Methyltransf_11"/>
    <property type="match status" value="1"/>
</dbReference>
<evidence type="ECO:0000313" key="3">
    <source>
        <dbReference type="Proteomes" id="UP000265540"/>
    </source>
</evidence>
<keyword evidence="2" id="KW-0808">Transferase</keyword>
<dbReference type="GO" id="GO:0032259">
    <property type="term" value="P:methylation"/>
    <property type="evidence" value="ECO:0007669"/>
    <property type="project" value="UniProtKB-KW"/>
</dbReference>
<dbReference type="Gene3D" id="3.40.50.150">
    <property type="entry name" value="Vaccinia Virus protein VP39"/>
    <property type="match status" value="1"/>
</dbReference>
<dbReference type="Proteomes" id="UP000265540">
    <property type="component" value="Unassembled WGS sequence"/>
</dbReference>
<accession>A0A3A4ZC36</accession>
<dbReference type="AlphaFoldDB" id="A0A3A4ZC36"/>
<evidence type="ECO:0000259" key="1">
    <source>
        <dbReference type="Pfam" id="PF08241"/>
    </source>
</evidence>
<dbReference type="CDD" id="cd02440">
    <property type="entry name" value="AdoMet_MTases"/>
    <property type="match status" value="1"/>
</dbReference>
<dbReference type="PANTHER" id="PTHR43591">
    <property type="entry name" value="METHYLTRANSFERASE"/>
    <property type="match status" value="1"/>
</dbReference>
<dbReference type="SUPFAM" id="SSF53335">
    <property type="entry name" value="S-adenosyl-L-methionine-dependent methyltransferases"/>
    <property type="match status" value="1"/>
</dbReference>
<evidence type="ECO:0000313" key="2">
    <source>
        <dbReference type="EMBL" id="RJR26823.1"/>
    </source>
</evidence>
<proteinExistence type="predicted"/>
<dbReference type="InterPro" id="IPR013216">
    <property type="entry name" value="Methyltransf_11"/>
</dbReference>
<keyword evidence="2" id="KW-0489">Methyltransferase</keyword>
<dbReference type="EMBL" id="QZJF01000017">
    <property type="protein sequence ID" value="RJR26823.1"/>
    <property type="molecule type" value="Genomic_DNA"/>
</dbReference>
<dbReference type="GO" id="GO:0008757">
    <property type="term" value="F:S-adenosylmethionine-dependent methyltransferase activity"/>
    <property type="evidence" value="ECO:0007669"/>
    <property type="project" value="InterPro"/>
</dbReference>
<organism evidence="2 3">
    <name type="scientific">candidate division WWE3 bacterium</name>
    <dbReference type="NCBI Taxonomy" id="2053526"/>
    <lineage>
        <taxon>Bacteria</taxon>
        <taxon>Katanobacteria</taxon>
    </lineage>
</organism>
<dbReference type="InterPro" id="IPR029063">
    <property type="entry name" value="SAM-dependent_MTases_sf"/>
</dbReference>
<name>A0A3A4ZC36_UNCKA</name>
<sequence>MSKYFESYIRIAPFSHSMWRANEANLISAVPIEKPLLDIGCGFGEFGGVFFNTNVEVGIDISQRDLDIAKGKKLFDKLILADATNLPFEDGTFASCISISTLEHIKDSKKVICEAYRVLRDGGKFIFTVPTSDINNHLVGAKLFNKLGLQQLADKYTRMYHKVFMHETIEEKNTWIQWVKDAGFKEITTADTMSAEHVRIFELFLLPAFPSQILRKLTGNRHIINFPLRTELLTKLYKSLNERNEIKMNSSNILIVASR</sequence>
<protein>
    <submittedName>
        <fullName evidence="2">Class I SAM-dependent methyltransferase</fullName>
    </submittedName>
</protein>
<reference evidence="2 3" key="1">
    <citation type="journal article" date="2017" name="ISME J.">
        <title>Energy and carbon metabolisms in a deep terrestrial subsurface fluid microbial community.</title>
        <authorList>
            <person name="Momper L."/>
            <person name="Jungbluth S.P."/>
            <person name="Lee M.D."/>
            <person name="Amend J.P."/>
        </authorList>
    </citation>
    <scope>NUCLEOTIDE SEQUENCE [LARGE SCALE GENOMIC DNA]</scope>
    <source>
        <strain evidence="2">SURF_46</strain>
    </source>
</reference>
<gene>
    <name evidence="2" type="ORF">C4561_03520</name>
</gene>